<dbReference type="AlphaFoldDB" id="A0A0G1WCS3"/>
<evidence type="ECO:0000313" key="1">
    <source>
        <dbReference type="EMBL" id="KKU88113.1"/>
    </source>
</evidence>
<sequence>MWYYVPMNPVRDRVPFRNCIKPVNMINKKWEINNTKHGSPFEFLTGLSLTG</sequence>
<gene>
    <name evidence="1" type="ORF">UY16_C0013G0023</name>
</gene>
<name>A0A0G1WCS3_9BACT</name>
<reference evidence="1 2" key="1">
    <citation type="journal article" date="2015" name="Nature">
        <title>rRNA introns, odd ribosomes, and small enigmatic genomes across a large radiation of phyla.</title>
        <authorList>
            <person name="Brown C.T."/>
            <person name="Hug L.A."/>
            <person name="Thomas B.C."/>
            <person name="Sharon I."/>
            <person name="Castelle C.J."/>
            <person name="Singh A."/>
            <person name="Wilkins M.J."/>
            <person name="Williams K.H."/>
            <person name="Banfield J.F."/>
        </authorList>
    </citation>
    <scope>NUCLEOTIDE SEQUENCE [LARGE SCALE GENOMIC DNA]</scope>
</reference>
<dbReference type="EMBL" id="LCOY01000013">
    <property type="protein sequence ID" value="KKU88113.1"/>
    <property type="molecule type" value="Genomic_DNA"/>
</dbReference>
<protein>
    <submittedName>
        <fullName evidence="1">Uncharacterized protein</fullName>
    </submittedName>
</protein>
<accession>A0A0G1WCS3</accession>
<dbReference type="Proteomes" id="UP000034739">
    <property type="component" value="Unassembled WGS sequence"/>
</dbReference>
<evidence type="ECO:0000313" key="2">
    <source>
        <dbReference type="Proteomes" id="UP000034739"/>
    </source>
</evidence>
<comment type="caution">
    <text evidence="1">The sequence shown here is derived from an EMBL/GenBank/DDBJ whole genome shotgun (WGS) entry which is preliminary data.</text>
</comment>
<organism evidence="1 2">
    <name type="scientific">Candidatus Gottesmanbacteria bacterium GW2011_GWA2_47_9</name>
    <dbReference type="NCBI Taxonomy" id="1618445"/>
    <lineage>
        <taxon>Bacteria</taxon>
        <taxon>Candidatus Gottesmaniibacteriota</taxon>
    </lineage>
</organism>
<proteinExistence type="predicted"/>